<dbReference type="InterPro" id="IPR029058">
    <property type="entry name" value="AB_hydrolase_fold"/>
</dbReference>
<comment type="caution">
    <text evidence="2">The sequence shown here is derived from an EMBL/GenBank/DDBJ whole genome shotgun (WGS) entry which is preliminary data.</text>
</comment>
<evidence type="ECO:0000259" key="1">
    <source>
        <dbReference type="Pfam" id="PF12697"/>
    </source>
</evidence>
<dbReference type="SUPFAM" id="SSF53474">
    <property type="entry name" value="alpha/beta-Hydrolases"/>
    <property type="match status" value="1"/>
</dbReference>
<keyword evidence="3" id="KW-1185">Reference proteome</keyword>
<organism evidence="2 3">
    <name type="scientific">Amphibalanus amphitrite</name>
    <name type="common">Striped barnacle</name>
    <name type="synonym">Balanus amphitrite</name>
    <dbReference type="NCBI Taxonomy" id="1232801"/>
    <lineage>
        <taxon>Eukaryota</taxon>
        <taxon>Metazoa</taxon>
        <taxon>Ecdysozoa</taxon>
        <taxon>Arthropoda</taxon>
        <taxon>Crustacea</taxon>
        <taxon>Multicrustacea</taxon>
        <taxon>Cirripedia</taxon>
        <taxon>Thoracica</taxon>
        <taxon>Thoracicalcarea</taxon>
        <taxon>Balanomorpha</taxon>
        <taxon>Balanoidea</taxon>
        <taxon>Balanidae</taxon>
        <taxon>Amphibalaninae</taxon>
        <taxon>Amphibalanus</taxon>
    </lineage>
</organism>
<gene>
    <name evidence="2" type="primary">Bphl</name>
    <name evidence="2" type="ORF">FJT64_012026</name>
</gene>
<name>A0A6A4VET6_AMPAM</name>
<dbReference type="AlphaFoldDB" id="A0A6A4VET6"/>
<sequence length="224" mass="25251">MLCSALSDFSHQLKSLAGPELTLVAIDLPGYGLSRPPPRRFGPDFYTDDARVAGDLMETLGYDRYHVLGWSDGGNSAVILAALRPQSVTKLVIWGANAYYTDKLGNVVKAMRNIDDWSEADRAPMLELYGEEYFRSMWTEWVDVTLAFKDVSNGTCMRETREVQCPTLVVHGAKDEYFEMEDPEYFVKNIPNAKMHVFPEAKHNLHIECADEFNAVVAEFLAGR</sequence>
<dbReference type="PANTHER" id="PTHR46331:SF2">
    <property type="entry name" value="VALACYCLOVIR HYDROLASE"/>
    <property type="match status" value="1"/>
</dbReference>
<keyword evidence="2" id="KW-0378">Hydrolase</keyword>
<evidence type="ECO:0000313" key="3">
    <source>
        <dbReference type="Proteomes" id="UP000440578"/>
    </source>
</evidence>
<dbReference type="GO" id="GO:0017171">
    <property type="term" value="F:serine hydrolase activity"/>
    <property type="evidence" value="ECO:0007669"/>
    <property type="project" value="TreeGrafter"/>
</dbReference>
<dbReference type="InterPro" id="IPR000073">
    <property type="entry name" value="AB_hydrolase_1"/>
</dbReference>
<dbReference type="EMBL" id="VIIS01002009">
    <property type="protein sequence ID" value="KAF0289770.1"/>
    <property type="molecule type" value="Genomic_DNA"/>
</dbReference>
<dbReference type="PANTHER" id="PTHR46331">
    <property type="entry name" value="VALACYCLOVIR HYDROLASE"/>
    <property type="match status" value="1"/>
</dbReference>
<evidence type="ECO:0000313" key="2">
    <source>
        <dbReference type="EMBL" id="KAF0289770.1"/>
    </source>
</evidence>
<reference evidence="2 3" key="1">
    <citation type="submission" date="2019-07" db="EMBL/GenBank/DDBJ databases">
        <title>Draft genome assembly of a fouling barnacle, Amphibalanus amphitrite (Darwin, 1854): The first reference genome for Thecostraca.</title>
        <authorList>
            <person name="Kim W."/>
        </authorList>
    </citation>
    <scope>NUCLEOTIDE SEQUENCE [LARGE SCALE GENOMIC DNA]</scope>
    <source>
        <strain evidence="2">SNU_AA5</strain>
        <tissue evidence="2">Soma without cirri and trophi</tissue>
    </source>
</reference>
<dbReference type="Proteomes" id="UP000440578">
    <property type="component" value="Unassembled WGS sequence"/>
</dbReference>
<dbReference type="OrthoDB" id="19657at2759"/>
<dbReference type="Gene3D" id="3.40.50.1820">
    <property type="entry name" value="alpha/beta hydrolase"/>
    <property type="match status" value="1"/>
</dbReference>
<accession>A0A6A4VET6</accession>
<dbReference type="Pfam" id="PF12697">
    <property type="entry name" value="Abhydrolase_6"/>
    <property type="match status" value="1"/>
</dbReference>
<feature type="domain" description="AB hydrolase-1" evidence="1">
    <location>
        <begin position="11"/>
        <end position="215"/>
    </location>
</feature>
<proteinExistence type="predicted"/>
<protein>
    <submittedName>
        <fullName evidence="2">Valacyclovir hydrolase</fullName>
    </submittedName>
</protein>